<evidence type="ECO:0000313" key="7">
    <source>
        <dbReference type="Proteomes" id="UP000731907"/>
    </source>
</evidence>
<dbReference type="SUPFAM" id="SSF46689">
    <property type="entry name" value="Homeodomain-like"/>
    <property type="match status" value="1"/>
</dbReference>
<proteinExistence type="inferred from homology"/>
<dbReference type="PROSITE" id="PS00398">
    <property type="entry name" value="RECOMBINASES_2"/>
    <property type="match status" value="1"/>
</dbReference>
<dbReference type="Gene3D" id="1.10.10.60">
    <property type="entry name" value="Homeodomain-like"/>
    <property type="match status" value="1"/>
</dbReference>
<dbReference type="EMBL" id="JAAATX020000013">
    <property type="protein sequence ID" value="MBU9699599.1"/>
    <property type="molecule type" value="Genomic_DNA"/>
</dbReference>
<reference evidence="6 7" key="1">
    <citation type="submission" date="2021-06" db="EMBL/GenBank/DDBJ databases">
        <title>Rhodobacteraceae bacterium strain HSP-20.</title>
        <authorList>
            <person name="Chen W.-M."/>
        </authorList>
    </citation>
    <scope>NUCLEOTIDE SEQUENCE [LARGE SCALE GENOMIC DNA]</scope>
    <source>
        <strain evidence="6 7">HSP-20</strain>
    </source>
</reference>
<dbReference type="Pfam" id="PF02796">
    <property type="entry name" value="HTH_7"/>
    <property type="match status" value="1"/>
</dbReference>
<dbReference type="RefSeq" id="WP_161763713.1">
    <property type="nucleotide sequence ID" value="NZ_JAAATX020000013.1"/>
</dbReference>
<protein>
    <submittedName>
        <fullName evidence="6">Recombinase family protein</fullName>
    </submittedName>
</protein>
<dbReference type="InterPro" id="IPR006119">
    <property type="entry name" value="Resolv_N"/>
</dbReference>
<dbReference type="Proteomes" id="UP000731907">
    <property type="component" value="Unassembled WGS sequence"/>
</dbReference>
<dbReference type="InterPro" id="IPR006120">
    <property type="entry name" value="Resolvase_HTH_dom"/>
</dbReference>
<evidence type="ECO:0000256" key="3">
    <source>
        <dbReference type="ARBA" id="ARBA00023125"/>
    </source>
</evidence>
<sequence length="181" mass="20140">MAVVGYRRVSTIDQSLERQDLGEVEKVFEEKVSGASASDRPVLQEMIGWVRQGDLVVVHSIDRLARNLQDLLSIVTTLNNKGVSIRFIKDNLTFPPEGNDGAAKLYLSILGAVAEFERAIIRQRQAEGIAKAKAAGVYKGRKATIDKDRIYALREEGYSTYKIAEMMGISRMSVHRALNTK</sequence>
<comment type="caution">
    <text evidence="6">The sequence shown here is derived from an EMBL/GenBank/DDBJ whole genome shotgun (WGS) entry which is preliminary data.</text>
</comment>
<dbReference type="InterPro" id="IPR009057">
    <property type="entry name" value="Homeodomain-like_sf"/>
</dbReference>
<keyword evidence="4" id="KW-0233">DNA recombination</keyword>
<dbReference type="PANTHER" id="PTHR30461">
    <property type="entry name" value="DNA-INVERTASE FROM LAMBDOID PROPHAGE"/>
    <property type="match status" value="1"/>
</dbReference>
<feature type="domain" description="Resolvase/invertase-type recombinase catalytic" evidence="5">
    <location>
        <begin position="2"/>
        <end position="136"/>
    </location>
</feature>
<dbReference type="InterPro" id="IPR050639">
    <property type="entry name" value="SSR_resolvase"/>
</dbReference>
<dbReference type="Pfam" id="PF00239">
    <property type="entry name" value="Resolvase"/>
    <property type="match status" value="1"/>
</dbReference>
<evidence type="ECO:0000256" key="1">
    <source>
        <dbReference type="ARBA" id="ARBA00009913"/>
    </source>
</evidence>
<keyword evidence="3" id="KW-0238">DNA-binding</keyword>
<dbReference type="Gene3D" id="3.40.50.1390">
    <property type="entry name" value="Resolvase, N-terminal catalytic domain"/>
    <property type="match status" value="1"/>
</dbReference>
<dbReference type="SMART" id="SM00857">
    <property type="entry name" value="Resolvase"/>
    <property type="match status" value="1"/>
</dbReference>
<dbReference type="InterPro" id="IPR036162">
    <property type="entry name" value="Resolvase-like_N_sf"/>
</dbReference>
<evidence type="ECO:0000256" key="4">
    <source>
        <dbReference type="ARBA" id="ARBA00023172"/>
    </source>
</evidence>
<keyword evidence="7" id="KW-1185">Reference proteome</keyword>
<dbReference type="CDD" id="cd03768">
    <property type="entry name" value="SR_ResInv"/>
    <property type="match status" value="1"/>
</dbReference>
<dbReference type="InterPro" id="IPR006118">
    <property type="entry name" value="Recombinase_CS"/>
</dbReference>
<evidence type="ECO:0000256" key="2">
    <source>
        <dbReference type="ARBA" id="ARBA00022908"/>
    </source>
</evidence>
<evidence type="ECO:0000313" key="6">
    <source>
        <dbReference type="EMBL" id="MBU9699599.1"/>
    </source>
</evidence>
<dbReference type="PANTHER" id="PTHR30461:SF26">
    <property type="entry name" value="RESOLVASE HOMOLOG YNEB"/>
    <property type="match status" value="1"/>
</dbReference>
<organism evidence="6 7">
    <name type="scientific">Paragemmobacter amnigenus</name>
    <dbReference type="NCBI Taxonomy" id="2852097"/>
    <lineage>
        <taxon>Bacteria</taxon>
        <taxon>Pseudomonadati</taxon>
        <taxon>Pseudomonadota</taxon>
        <taxon>Alphaproteobacteria</taxon>
        <taxon>Rhodobacterales</taxon>
        <taxon>Paracoccaceae</taxon>
        <taxon>Paragemmobacter</taxon>
    </lineage>
</organism>
<gene>
    <name evidence="6" type="ORF">GU927_017280</name>
</gene>
<evidence type="ECO:0000259" key="5">
    <source>
        <dbReference type="PROSITE" id="PS51736"/>
    </source>
</evidence>
<comment type="similarity">
    <text evidence="1">Belongs to the site-specific recombinase resolvase family.</text>
</comment>
<keyword evidence="2" id="KW-0229">DNA integration</keyword>
<name>A0ABS6J9M1_9RHOB</name>
<dbReference type="SUPFAM" id="SSF53041">
    <property type="entry name" value="Resolvase-like"/>
    <property type="match status" value="1"/>
</dbReference>
<dbReference type="PROSITE" id="PS51736">
    <property type="entry name" value="RECOMBINASES_3"/>
    <property type="match status" value="1"/>
</dbReference>
<accession>A0ABS6J9M1</accession>